<feature type="region of interest" description="Disordered" evidence="5">
    <location>
        <begin position="1"/>
        <end position="42"/>
    </location>
</feature>
<feature type="compositionally biased region" description="Basic and acidic residues" evidence="5">
    <location>
        <begin position="282"/>
        <end position="296"/>
    </location>
</feature>
<dbReference type="InterPro" id="IPR012580">
    <property type="entry name" value="NUC153"/>
</dbReference>
<feature type="compositionally biased region" description="Basic and acidic residues" evidence="5">
    <location>
        <begin position="564"/>
        <end position="599"/>
    </location>
</feature>
<dbReference type="PANTHER" id="PTHR12202">
    <property type="entry name" value="ESF1 HOMOLOG"/>
    <property type="match status" value="1"/>
</dbReference>
<evidence type="ECO:0000256" key="2">
    <source>
        <dbReference type="ARBA" id="ARBA00009087"/>
    </source>
</evidence>
<comment type="caution">
    <text evidence="8">The sequence shown here is derived from an EMBL/GenBank/DDBJ whole genome shotgun (WGS) entry which is preliminary data.</text>
</comment>
<evidence type="ECO:0000256" key="1">
    <source>
        <dbReference type="ARBA" id="ARBA00004604"/>
    </source>
</evidence>
<dbReference type="Proteomes" id="UP001527925">
    <property type="component" value="Unassembled WGS sequence"/>
</dbReference>
<dbReference type="Pfam" id="PF08159">
    <property type="entry name" value="NUC153"/>
    <property type="match status" value="1"/>
</dbReference>
<feature type="compositionally biased region" description="Acidic residues" evidence="5">
    <location>
        <begin position="114"/>
        <end position="165"/>
    </location>
</feature>
<comment type="subcellular location">
    <subcellularLocation>
        <location evidence="1">Nucleus</location>
        <location evidence="1">Nucleolus</location>
    </subcellularLocation>
</comment>
<feature type="compositionally biased region" description="Acidic residues" evidence="5">
    <location>
        <begin position="181"/>
        <end position="202"/>
    </location>
</feature>
<feature type="region of interest" description="Disordered" evidence="5">
    <location>
        <begin position="65"/>
        <end position="217"/>
    </location>
</feature>
<accession>A0ABR4NEL1</accession>
<evidence type="ECO:0000259" key="7">
    <source>
        <dbReference type="Pfam" id="PF25121"/>
    </source>
</evidence>
<feature type="domain" description="ESF1 RRM" evidence="7">
    <location>
        <begin position="220"/>
        <end position="368"/>
    </location>
</feature>
<comment type="similarity">
    <text evidence="2">Belongs to the ESF1 family.</text>
</comment>
<organism evidence="8 9">
    <name type="scientific">Polyrhizophydium stewartii</name>
    <dbReference type="NCBI Taxonomy" id="2732419"/>
    <lineage>
        <taxon>Eukaryota</taxon>
        <taxon>Fungi</taxon>
        <taxon>Fungi incertae sedis</taxon>
        <taxon>Chytridiomycota</taxon>
        <taxon>Chytridiomycota incertae sedis</taxon>
        <taxon>Chytridiomycetes</taxon>
        <taxon>Rhizophydiales</taxon>
        <taxon>Rhizophydiales incertae sedis</taxon>
        <taxon>Polyrhizophydium</taxon>
    </lineage>
</organism>
<keyword evidence="4" id="KW-0539">Nucleus</keyword>
<feature type="region of interest" description="Disordered" evidence="5">
    <location>
        <begin position="689"/>
        <end position="716"/>
    </location>
</feature>
<dbReference type="Pfam" id="PF25121">
    <property type="entry name" value="RRM_ESF1"/>
    <property type="match status" value="1"/>
</dbReference>
<feature type="compositionally biased region" description="Basic and acidic residues" evidence="5">
    <location>
        <begin position="1"/>
        <end position="15"/>
    </location>
</feature>
<dbReference type="PANTHER" id="PTHR12202:SF0">
    <property type="entry name" value="ESF1 HOMOLOG"/>
    <property type="match status" value="1"/>
</dbReference>
<evidence type="ECO:0000256" key="4">
    <source>
        <dbReference type="ARBA" id="ARBA00023242"/>
    </source>
</evidence>
<dbReference type="InterPro" id="IPR056750">
    <property type="entry name" value="RRM_ESF1"/>
</dbReference>
<reference evidence="8 9" key="1">
    <citation type="submission" date="2023-09" db="EMBL/GenBank/DDBJ databases">
        <title>Pangenome analysis of Batrachochytrium dendrobatidis and related Chytrids.</title>
        <authorList>
            <person name="Yacoub M.N."/>
            <person name="Stajich J.E."/>
            <person name="James T.Y."/>
        </authorList>
    </citation>
    <scope>NUCLEOTIDE SEQUENCE [LARGE SCALE GENOMIC DNA]</scope>
    <source>
        <strain evidence="8 9">JEL0888</strain>
    </source>
</reference>
<feature type="region of interest" description="Disordered" evidence="5">
    <location>
        <begin position="273"/>
        <end position="300"/>
    </location>
</feature>
<feature type="compositionally biased region" description="Basic and acidic residues" evidence="5">
    <location>
        <begin position="90"/>
        <end position="106"/>
    </location>
</feature>
<keyword evidence="3" id="KW-0175">Coiled coil</keyword>
<evidence type="ECO:0000313" key="8">
    <source>
        <dbReference type="EMBL" id="KAL2917909.1"/>
    </source>
</evidence>
<keyword evidence="9" id="KW-1185">Reference proteome</keyword>
<sequence length="789" mass="85985">MAKSDKPAAKGDKPAKAARKAPAADGRAPVVSDPRFARIHSDPRFIRARRDASKLTIDSRFEGMLKSKDFGSSVRGPSVDKYGRPRTVSRSKELQRFYKLEDEERKSKKAVRGDDDDEAEEDEDQDEIGSGDDDEAASDAESDAEASADGSGADEDDSSQGEEEGGISGFDLARGEGLVDSSDEDEAEDDAEPDADGAEAEDAINVGPYAEESVPTGDETRRFAVVNMDWDHVKARDLYKVFDAFRPKSGILHSVKIYPSEFGKERMALEAAQGPPKSIFRSAEERKSSRAKADKGDEGEEFDPVQLRKYQLERLRYYYAVVECDSVATARAIYQACDGSEFESSANFIDLRYVPDDMTFDDAPTDAASSAPLVYQPVEFVTQALQHSNVKLTWDEEDPERVRVTRRKFTKDDIKEMDFKAYLASSSDEEDELGEGEEAEAVRAKYRALLAADGDGDAFGRKGDDEGEEMEITFAPGLSEKAASLLEKKKEEEARKNETVFEAYLRKRKEKRKARRAGQGADDDDDEEDAEQDSESDDMAGREDDPFFQQDFGPEFAKPSKNGKGKDGKGSKGGKDGDDKDGRSKKQVAEDEARSRAELELLLMDENETQSRHFDMKAVLQEEKQSKRKQRGKKGKKGKEAGDVQDDFEVDVADPRFSAVLENHQFAIDPTNPQFRRTKGMDTILRKRREQHAQADAAADGAGRGRAARGGEVGLGGDVVVAGRPRGDAAGEGAGLTGVFGASGQGGAGDGAAGAGSSGAAELSQLVAAVKRKSAMAVQSGAGKRRRGE</sequence>
<gene>
    <name evidence="8" type="primary">ESF1</name>
    <name evidence="8" type="ORF">HK105_202322</name>
</gene>
<dbReference type="EMBL" id="JADGIZ020000008">
    <property type="protein sequence ID" value="KAL2917909.1"/>
    <property type="molecule type" value="Genomic_DNA"/>
</dbReference>
<dbReference type="InterPro" id="IPR039754">
    <property type="entry name" value="Esf1"/>
</dbReference>
<evidence type="ECO:0000256" key="3">
    <source>
        <dbReference type="ARBA" id="ARBA00023054"/>
    </source>
</evidence>
<evidence type="ECO:0000259" key="6">
    <source>
        <dbReference type="Pfam" id="PF08159"/>
    </source>
</evidence>
<feature type="compositionally biased region" description="Basic residues" evidence="5">
    <location>
        <begin position="626"/>
        <end position="637"/>
    </location>
</feature>
<evidence type="ECO:0000256" key="5">
    <source>
        <dbReference type="SAM" id="MobiDB-lite"/>
    </source>
</evidence>
<feature type="region of interest" description="Disordered" evidence="5">
    <location>
        <begin position="508"/>
        <end position="647"/>
    </location>
</feature>
<evidence type="ECO:0000313" key="9">
    <source>
        <dbReference type="Proteomes" id="UP001527925"/>
    </source>
</evidence>
<feature type="compositionally biased region" description="Low complexity" evidence="5">
    <location>
        <begin position="20"/>
        <end position="29"/>
    </location>
</feature>
<feature type="region of interest" description="Disordered" evidence="5">
    <location>
        <begin position="454"/>
        <end position="480"/>
    </location>
</feature>
<protein>
    <submittedName>
        <fullName evidence="8">Pre-rRNA-processing protein esf1</fullName>
    </submittedName>
</protein>
<feature type="compositionally biased region" description="Acidic residues" evidence="5">
    <location>
        <begin position="521"/>
        <end position="538"/>
    </location>
</feature>
<feature type="compositionally biased region" description="Basic and acidic residues" evidence="5">
    <location>
        <begin position="609"/>
        <end position="625"/>
    </location>
</feature>
<name>A0ABR4NEL1_9FUNG</name>
<proteinExistence type="inferred from homology"/>
<feature type="domain" description="NUC153" evidence="6">
    <location>
        <begin position="654"/>
        <end position="681"/>
    </location>
</feature>